<protein>
    <submittedName>
        <fullName evidence="2">Phosphotransferase</fullName>
    </submittedName>
</protein>
<dbReference type="RefSeq" id="WP_377281405.1">
    <property type="nucleotide sequence ID" value="NZ_JBHRSI010000003.1"/>
</dbReference>
<evidence type="ECO:0000259" key="1">
    <source>
        <dbReference type="Pfam" id="PF01636"/>
    </source>
</evidence>
<organism evidence="2 3">
    <name type="scientific">Phenylobacterium terrae</name>
    <dbReference type="NCBI Taxonomy" id="2665495"/>
    <lineage>
        <taxon>Bacteria</taxon>
        <taxon>Pseudomonadati</taxon>
        <taxon>Pseudomonadota</taxon>
        <taxon>Alphaproteobacteria</taxon>
        <taxon>Caulobacterales</taxon>
        <taxon>Caulobacteraceae</taxon>
        <taxon>Phenylobacterium</taxon>
    </lineage>
</organism>
<accession>A0ABW4MW01</accession>
<name>A0ABW4MW01_9CAUL</name>
<dbReference type="Gene3D" id="3.90.1200.10">
    <property type="match status" value="1"/>
</dbReference>
<proteinExistence type="predicted"/>
<keyword evidence="3" id="KW-1185">Reference proteome</keyword>
<comment type="caution">
    <text evidence="2">The sequence shown here is derived from an EMBL/GenBank/DDBJ whole genome shotgun (WGS) entry which is preliminary data.</text>
</comment>
<dbReference type="EMBL" id="JBHUEY010000001">
    <property type="protein sequence ID" value="MFD1781762.1"/>
    <property type="molecule type" value="Genomic_DNA"/>
</dbReference>
<dbReference type="Proteomes" id="UP001597237">
    <property type="component" value="Unassembled WGS sequence"/>
</dbReference>
<sequence>MDAPSDPFAQLAHRLGGALVRAWPLTGGVSAATSALEIELPGGERRRFVVRRPGGHYLRDLREADVALLERLGEAGLPAPRPRLLDAEGEIFGQPALVLDYLEGELDFGEADLPGKLDALARQLAAIHAADLSRFLPLLPNLDQRAFAFFARTPEDPDESLGESEVRAALQNRPRPPRSNADVLLHGDFWPGNVLWRDGRISGVIDWEDAAVGDPLYDLAISRLDLLWAYGPEAVDPFTAAYARAAPQVDLTLLPWFDLGACLRPCGQISVWATSADDPAEAAARMRDRHAGFRRQALAAYALLTR</sequence>
<dbReference type="InterPro" id="IPR011009">
    <property type="entry name" value="Kinase-like_dom_sf"/>
</dbReference>
<dbReference type="Gene3D" id="3.30.200.20">
    <property type="entry name" value="Phosphorylase Kinase, domain 1"/>
    <property type="match status" value="1"/>
</dbReference>
<feature type="domain" description="Aminoglycoside phosphotransferase" evidence="1">
    <location>
        <begin position="42"/>
        <end position="245"/>
    </location>
</feature>
<dbReference type="Pfam" id="PF01636">
    <property type="entry name" value="APH"/>
    <property type="match status" value="1"/>
</dbReference>
<dbReference type="InterPro" id="IPR002575">
    <property type="entry name" value="Aminoglycoside_PTrfase"/>
</dbReference>
<reference evidence="3" key="1">
    <citation type="journal article" date="2019" name="Int. J. Syst. Evol. Microbiol.">
        <title>The Global Catalogue of Microorganisms (GCM) 10K type strain sequencing project: providing services to taxonomists for standard genome sequencing and annotation.</title>
        <authorList>
            <consortium name="The Broad Institute Genomics Platform"/>
            <consortium name="The Broad Institute Genome Sequencing Center for Infectious Disease"/>
            <person name="Wu L."/>
            <person name="Ma J."/>
        </authorList>
    </citation>
    <scope>NUCLEOTIDE SEQUENCE [LARGE SCALE GENOMIC DNA]</scope>
    <source>
        <strain evidence="3">DFY28</strain>
    </source>
</reference>
<dbReference type="InterPro" id="IPR051678">
    <property type="entry name" value="AGP_Transferase"/>
</dbReference>
<gene>
    <name evidence="2" type="ORF">ACFSC0_00005</name>
</gene>
<dbReference type="PANTHER" id="PTHR21310">
    <property type="entry name" value="AMINOGLYCOSIDE PHOSPHOTRANSFERASE-RELATED-RELATED"/>
    <property type="match status" value="1"/>
</dbReference>
<dbReference type="SUPFAM" id="SSF56112">
    <property type="entry name" value="Protein kinase-like (PK-like)"/>
    <property type="match status" value="1"/>
</dbReference>
<evidence type="ECO:0000313" key="2">
    <source>
        <dbReference type="EMBL" id="MFD1781762.1"/>
    </source>
</evidence>
<evidence type="ECO:0000313" key="3">
    <source>
        <dbReference type="Proteomes" id="UP001597237"/>
    </source>
</evidence>